<dbReference type="Pfam" id="PF03060">
    <property type="entry name" value="NMO"/>
    <property type="match status" value="1"/>
</dbReference>
<dbReference type="Gene3D" id="3.20.20.70">
    <property type="entry name" value="Aldolase class I"/>
    <property type="match status" value="1"/>
</dbReference>
<dbReference type="PANTHER" id="PTHR32332:SF34">
    <property type="entry name" value="2-NITROPROPANE DIOXYGENASE FAMILY, PUTATIVE-RELATED"/>
    <property type="match status" value="1"/>
</dbReference>
<evidence type="ECO:0000313" key="4">
    <source>
        <dbReference type="EMBL" id="KZO92897.1"/>
    </source>
</evidence>
<dbReference type="GO" id="GO:0018580">
    <property type="term" value="F:nitronate monooxygenase activity"/>
    <property type="evidence" value="ECO:0007669"/>
    <property type="project" value="InterPro"/>
</dbReference>
<keyword evidence="3" id="KW-0560">Oxidoreductase</keyword>
<evidence type="ECO:0000256" key="2">
    <source>
        <dbReference type="ARBA" id="ARBA00022643"/>
    </source>
</evidence>
<evidence type="ECO:0000256" key="1">
    <source>
        <dbReference type="ARBA" id="ARBA00022630"/>
    </source>
</evidence>
<keyword evidence="5" id="KW-1185">Reference proteome</keyword>
<dbReference type="OrthoDB" id="2349068at2759"/>
<dbReference type="AlphaFoldDB" id="A0A167IRW1"/>
<accession>A0A167IRW1</accession>
<protein>
    <submittedName>
        <fullName evidence="4">Inosine monophosphate dehydrogenase</fullName>
    </submittedName>
</protein>
<gene>
    <name evidence="4" type="ORF">CALVIDRAFT_546840</name>
</gene>
<dbReference type="Proteomes" id="UP000076738">
    <property type="component" value="Unassembled WGS sequence"/>
</dbReference>
<dbReference type="SUPFAM" id="SSF51412">
    <property type="entry name" value="Inosine monophosphate dehydrogenase (IMPDH)"/>
    <property type="match status" value="1"/>
</dbReference>
<keyword evidence="1" id="KW-0285">Flavoprotein</keyword>
<evidence type="ECO:0000313" key="5">
    <source>
        <dbReference type="Proteomes" id="UP000076738"/>
    </source>
</evidence>
<dbReference type="InterPro" id="IPR004136">
    <property type="entry name" value="NMO"/>
</dbReference>
<evidence type="ECO:0000256" key="3">
    <source>
        <dbReference type="ARBA" id="ARBA00023002"/>
    </source>
</evidence>
<dbReference type="PANTHER" id="PTHR32332">
    <property type="entry name" value="2-NITROPROPANE DIOXYGENASE"/>
    <property type="match status" value="1"/>
</dbReference>
<reference evidence="4 5" key="1">
    <citation type="journal article" date="2016" name="Mol. Biol. Evol.">
        <title>Comparative Genomics of Early-Diverging Mushroom-Forming Fungi Provides Insights into the Origins of Lignocellulose Decay Capabilities.</title>
        <authorList>
            <person name="Nagy L.G."/>
            <person name="Riley R."/>
            <person name="Tritt A."/>
            <person name="Adam C."/>
            <person name="Daum C."/>
            <person name="Floudas D."/>
            <person name="Sun H."/>
            <person name="Yadav J.S."/>
            <person name="Pangilinan J."/>
            <person name="Larsson K.H."/>
            <person name="Matsuura K."/>
            <person name="Barry K."/>
            <person name="Labutti K."/>
            <person name="Kuo R."/>
            <person name="Ohm R.A."/>
            <person name="Bhattacharya S.S."/>
            <person name="Shirouzu T."/>
            <person name="Yoshinaga Y."/>
            <person name="Martin F.M."/>
            <person name="Grigoriev I.V."/>
            <person name="Hibbett D.S."/>
        </authorList>
    </citation>
    <scope>NUCLEOTIDE SEQUENCE [LARGE SCALE GENOMIC DNA]</scope>
    <source>
        <strain evidence="4 5">TUFC12733</strain>
    </source>
</reference>
<name>A0A167IRW1_CALVF</name>
<sequence length="304" mass="32441">MQRITTPFTRLLSLRTPLVAGAMNTVSVPALATAEFKTDLLRAREQLSTPPSEPAHLGLGALAWMLEPEHSPVGEMLEHGVREASGVRAVRLSFGDDLETWVGWVSWLDRQRGDGRKTLVFIQVGTLEQALEAQQLDADAGGHSWEAAMNTLALFAQALAHLPIPRPHILAAGGFGSGAHAAAYLTLGAEGVVLGTLLAAAEESLYPQASKEALHHAGVTGRALENALWEDEREGVSVEEMRRRVKRGGGERAIVWAGEGVGGVNAVLPAKAVIKRLHSETVDALKAAHSLRQQPQSPGLSSRL</sequence>
<dbReference type="CDD" id="cd04730">
    <property type="entry name" value="NPD_like"/>
    <property type="match status" value="1"/>
</dbReference>
<dbReference type="EMBL" id="KV417306">
    <property type="protein sequence ID" value="KZO92897.1"/>
    <property type="molecule type" value="Genomic_DNA"/>
</dbReference>
<dbReference type="STRING" id="1330018.A0A167IRW1"/>
<proteinExistence type="predicted"/>
<organism evidence="4 5">
    <name type="scientific">Calocera viscosa (strain TUFC12733)</name>
    <dbReference type="NCBI Taxonomy" id="1330018"/>
    <lineage>
        <taxon>Eukaryota</taxon>
        <taxon>Fungi</taxon>
        <taxon>Dikarya</taxon>
        <taxon>Basidiomycota</taxon>
        <taxon>Agaricomycotina</taxon>
        <taxon>Dacrymycetes</taxon>
        <taxon>Dacrymycetales</taxon>
        <taxon>Dacrymycetaceae</taxon>
        <taxon>Calocera</taxon>
    </lineage>
</organism>
<dbReference type="InterPro" id="IPR013785">
    <property type="entry name" value="Aldolase_TIM"/>
</dbReference>
<keyword evidence="2" id="KW-0288">FMN</keyword>